<protein>
    <submittedName>
        <fullName evidence="1">Uncharacterized protein</fullName>
    </submittedName>
</protein>
<comment type="caution">
    <text evidence="1">The sequence shown here is derived from an EMBL/GenBank/DDBJ whole genome shotgun (WGS) entry which is preliminary data.</text>
</comment>
<dbReference type="OrthoDB" id="93508at2759"/>
<accession>A0A329S395</accession>
<proteinExistence type="predicted"/>
<dbReference type="VEuPathDB" id="FungiDB:PC110_g12654"/>
<dbReference type="AlphaFoldDB" id="A0A329S395"/>
<gene>
    <name evidence="1" type="ORF">PC110_g12654</name>
</gene>
<keyword evidence="2" id="KW-1185">Reference proteome</keyword>
<organism evidence="1 2">
    <name type="scientific">Phytophthora cactorum</name>
    <dbReference type="NCBI Taxonomy" id="29920"/>
    <lineage>
        <taxon>Eukaryota</taxon>
        <taxon>Sar</taxon>
        <taxon>Stramenopiles</taxon>
        <taxon>Oomycota</taxon>
        <taxon>Peronosporomycetes</taxon>
        <taxon>Peronosporales</taxon>
        <taxon>Peronosporaceae</taxon>
        <taxon>Phytophthora</taxon>
    </lineage>
</organism>
<dbReference type="EMBL" id="MJFZ01000343">
    <property type="protein sequence ID" value="RAW30990.1"/>
    <property type="molecule type" value="Genomic_DNA"/>
</dbReference>
<reference evidence="1 2" key="1">
    <citation type="submission" date="2018-01" db="EMBL/GenBank/DDBJ databases">
        <title>Draft genome of the strawberry crown rot pathogen Phytophthora cactorum.</title>
        <authorList>
            <person name="Armitage A.D."/>
            <person name="Lysoe E."/>
            <person name="Nellist C.F."/>
            <person name="Harrison R.J."/>
            <person name="Brurberg M.B."/>
        </authorList>
    </citation>
    <scope>NUCLEOTIDE SEQUENCE [LARGE SCALE GENOMIC DNA]</scope>
    <source>
        <strain evidence="1 2">10300</strain>
    </source>
</reference>
<dbReference type="Proteomes" id="UP000251314">
    <property type="component" value="Unassembled WGS sequence"/>
</dbReference>
<name>A0A329S395_9STRA</name>
<evidence type="ECO:0000313" key="1">
    <source>
        <dbReference type="EMBL" id="RAW30990.1"/>
    </source>
</evidence>
<evidence type="ECO:0000313" key="2">
    <source>
        <dbReference type="Proteomes" id="UP000251314"/>
    </source>
</evidence>
<sequence>MASSQAHRFREFCLSLLAQFPELSTRPTEEAALSVHHPLEDPHHRFWVGRTETGATTMHGWSTTEQELYARCDTVSLEATITKHLNTDVKKVWVTPHPMLTGLRPLWTGKRRWTQSTKRYTTALKAERTRRAQDGLRQIRDKGRRRHGHIAQALEQLHWKSLPQLCGVSPYQRQNLARMKLWRMKIWYDEATQEKCPGKCHSSSKGGQEHMLWECPNARSLWEMWLRAWEWTGGKEDTGITAIFSLTLKTLPQWIVDWGQEQAEEYWDHPPVKCGRLDVPRSLRPSGDGTWITNTPAVESHYYVKGSCMR</sequence>